<feature type="transmembrane region" description="Helical" evidence="7">
    <location>
        <begin position="53"/>
        <end position="70"/>
    </location>
</feature>
<accession>A0ABR8G5M8</accession>
<comment type="subcellular location">
    <subcellularLocation>
        <location evidence="1">Cell membrane</location>
        <topology evidence="1">Multi-pass membrane protein</topology>
    </subcellularLocation>
</comment>
<keyword evidence="5 7" id="KW-1133">Transmembrane helix</keyword>
<dbReference type="RefSeq" id="WP_190971135.1">
    <property type="nucleotide sequence ID" value="NZ_JACJTB010000077.1"/>
</dbReference>
<dbReference type="EMBL" id="JACJTB010000077">
    <property type="protein sequence ID" value="MBD2598484.1"/>
    <property type="molecule type" value="Genomic_DNA"/>
</dbReference>
<keyword evidence="10" id="KW-1185">Reference proteome</keyword>
<comment type="similarity">
    <text evidence="2">Belongs to the acyltransferase 3 family.</text>
</comment>
<evidence type="ECO:0000256" key="5">
    <source>
        <dbReference type="ARBA" id="ARBA00022989"/>
    </source>
</evidence>
<reference evidence="9 10" key="1">
    <citation type="journal article" date="2020" name="ISME J.">
        <title>Comparative genomics reveals insights into cyanobacterial evolution and habitat adaptation.</title>
        <authorList>
            <person name="Chen M.Y."/>
            <person name="Teng W.K."/>
            <person name="Zhao L."/>
            <person name="Hu C.X."/>
            <person name="Zhou Y.K."/>
            <person name="Han B.P."/>
            <person name="Song L.R."/>
            <person name="Shu W.S."/>
        </authorList>
    </citation>
    <scope>NUCLEOTIDE SEQUENCE [LARGE SCALE GENOMIC DNA]</scope>
    <source>
        <strain evidence="9 10">FACHB-130</strain>
    </source>
</reference>
<keyword evidence="9" id="KW-0808">Transferase</keyword>
<evidence type="ECO:0000256" key="6">
    <source>
        <dbReference type="ARBA" id="ARBA00023136"/>
    </source>
</evidence>
<evidence type="ECO:0000256" key="2">
    <source>
        <dbReference type="ARBA" id="ARBA00007400"/>
    </source>
</evidence>
<keyword evidence="4 7" id="KW-0812">Transmembrane</keyword>
<proteinExistence type="inferred from homology"/>
<dbReference type="Pfam" id="PF01757">
    <property type="entry name" value="Acyl_transf_3"/>
    <property type="match status" value="1"/>
</dbReference>
<sequence>MNSKYENRLIWADYVRVIANFFVIFLHSAAPLLYQFKKIPDSYWITGNIYDSGVRMCVPLFFMLSGYLLLEKQETLETFFKKRFKRIFIPLR</sequence>
<organism evidence="9 10">
    <name type="scientific">Nostoc spongiaeforme FACHB-130</name>
    <dbReference type="NCBI Taxonomy" id="1357510"/>
    <lineage>
        <taxon>Bacteria</taxon>
        <taxon>Bacillati</taxon>
        <taxon>Cyanobacteriota</taxon>
        <taxon>Cyanophyceae</taxon>
        <taxon>Nostocales</taxon>
        <taxon>Nostocaceae</taxon>
        <taxon>Nostoc</taxon>
    </lineage>
</organism>
<keyword evidence="6 7" id="KW-0472">Membrane</keyword>
<dbReference type="PANTHER" id="PTHR40074:SF2">
    <property type="entry name" value="O-ACETYLTRANSFERASE WECH"/>
    <property type="match status" value="1"/>
</dbReference>
<keyword evidence="3" id="KW-1003">Cell membrane</keyword>
<dbReference type="Proteomes" id="UP000603457">
    <property type="component" value="Unassembled WGS sequence"/>
</dbReference>
<evidence type="ECO:0000256" key="1">
    <source>
        <dbReference type="ARBA" id="ARBA00004651"/>
    </source>
</evidence>
<dbReference type="InterPro" id="IPR002656">
    <property type="entry name" value="Acyl_transf_3_dom"/>
</dbReference>
<gene>
    <name evidence="9" type="ORF">H6G74_29935</name>
</gene>
<feature type="transmembrane region" description="Helical" evidence="7">
    <location>
        <begin position="12"/>
        <end position="33"/>
    </location>
</feature>
<protein>
    <submittedName>
        <fullName evidence="9">Acyltransferase family protein</fullName>
    </submittedName>
</protein>
<evidence type="ECO:0000259" key="8">
    <source>
        <dbReference type="Pfam" id="PF01757"/>
    </source>
</evidence>
<keyword evidence="9" id="KW-0012">Acyltransferase</keyword>
<evidence type="ECO:0000256" key="4">
    <source>
        <dbReference type="ARBA" id="ARBA00022692"/>
    </source>
</evidence>
<dbReference type="GO" id="GO:0016746">
    <property type="term" value="F:acyltransferase activity"/>
    <property type="evidence" value="ECO:0007669"/>
    <property type="project" value="UniProtKB-KW"/>
</dbReference>
<name>A0ABR8G5M8_9NOSO</name>
<evidence type="ECO:0000256" key="3">
    <source>
        <dbReference type="ARBA" id="ARBA00022475"/>
    </source>
</evidence>
<feature type="domain" description="Acyltransferase 3" evidence="8">
    <location>
        <begin position="10"/>
        <end position="91"/>
    </location>
</feature>
<dbReference type="PANTHER" id="PTHR40074">
    <property type="entry name" value="O-ACETYLTRANSFERASE WECH"/>
    <property type="match status" value="1"/>
</dbReference>
<evidence type="ECO:0000313" key="10">
    <source>
        <dbReference type="Proteomes" id="UP000603457"/>
    </source>
</evidence>
<evidence type="ECO:0000256" key="7">
    <source>
        <dbReference type="SAM" id="Phobius"/>
    </source>
</evidence>
<evidence type="ECO:0000313" key="9">
    <source>
        <dbReference type="EMBL" id="MBD2598484.1"/>
    </source>
</evidence>
<comment type="caution">
    <text evidence="9">The sequence shown here is derived from an EMBL/GenBank/DDBJ whole genome shotgun (WGS) entry which is preliminary data.</text>
</comment>